<dbReference type="InterPro" id="IPR050902">
    <property type="entry name" value="ABC_Transporter_SBP"/>
</dbReference>
<evidence type="ECO:0000256" key="2">
    <source>
        <dbReference type="SAM" id="SignalP"/>
    </source>
</evidence>
<comment type="similarity">
    <text evidence="1">Belongs to the bacterial solute-binding protein 8 family.</text>
</comment>
<dbReference type="SUPFAM" id="SSF53807">
    <property type="entry name" value="Helical backbone' metal receptor"/>
    <property type="match status" value="1"/>
</dbReference>
<dbReference type="EMBL" id="JAFREM010000001">
    <property type="protein sequence ID" value="MBO1304570.1"/>
    <property type="molecule type" value="Genomic_DNA"/>
</dbReference>
<comment type="caution">
    <text evidence="4">The sequence shown here is derived from an EMBL/GenBank/DDBJ whole genome shotgun (WGS) entry which is preliminary data.</text>
</comment>
<proteinExistence type="inferred from homology"/>
<accession>A0ABS3L4L7</accession>
<reference evidence="4 5" key="1">
    <citation type="submission" date="2021-03" db="EMBL/GenBank/DDBJ databases">
        <title>Enterococcal diversity collection.</title>
        <authorList>
            <person name="Gilmore M.S."/>
            <person name="Schwartzman J."/>
            <person name="Van Tyne D."/>
            <person name="Martin M."/>
            <person name="Earl A.M."/>
            <person name="Manson A.L."/>
            <person name="Straub T."/>
            <person name="Salamzade R."/>
            <person name="Saavedra J."/>
            <person name="Lebreton F."/>
            <person name="Prichula J."/>
            <person name="Schaufler K."/>
            <person name="Gaca A."/>
            <person name="Sgardioli B."/>
            <person name="Wagenaar J."/>
            <person name="Strong T."/>
        </authorList>
    </citation>
    <scope>NUCLEOTIDE SEQUENCE [LARGE SCALE GENOMIC DNA]</scope>
    <source>
        <strain evidence="4 5">669A</strain>
    </source>
</reference>
<dbReference type="RefSeq" id="WP_207671516.1">
    <property type="nucleotide sequence ID" value="NZ_JAFREM010000001.1"/>
</dbReference>
<dbReference type="PANTHER" id="PTHR30535">
    <property type="entry name" value="VITAMIN B12-BINDING PROTEIN"/>
    <property type="match status" value="1"/>
</dbReference>
<name>A0ABS3L4L7_9ENTE</name>
<dbReference type="InterPro" id="IPR002491">
    <property type="entry name" value="ABC_transptr_periplasmic_BD"/>
</dbReference>
<feature type="signal peptide" evidence="2">
    <location>
        <begin position="1"/>
        <end position="22"/>
    </location>
</feature>
<sequence length="311" mass="34197">MKKFLLASMLLMTLAGCSDSNADQTNTSNENQQTVTNYDRTITISGVPENVITMGPNTTELFCELGLSDKVVGSTLNNHSRGPLPEYKEDYEKIPELNHGSATREAVLSSGADFIYGIDWEFGSEGLDLQELEENGITVYQNSAKTIDEVYQEIADIGKIFQVEDQAESFVQEQQDRLQAVEDNAAAEPVKVLVYDSGDSGIFTASGSNFESRLIEAAGGVNLFEDQTDKDWITVSSEEVLARQPDVILVHDYDQPELEEKIAAIKADPALSQMEAVKNDRIVSMSLENALPGPRLAETVELLAEGFQRNE</sequence>
<evidence type="ECO:0000313" key="5">
    <source>
        <dbReference type="Proteomes" id="UP000664601"/>
    </source>
</evidence>
<dbReference type="Gene3D" id="3.40.50.1980">
    <property type="entry name" value="Nitrogenase molybdenum iron protein domain"/>
    <property type="match status" value="2"/>
</dbReference>
<keyword evidence="2" id="KW-0732">Signal</keyword>
<protein>
    <submittedName>
        <fullName evidence="4">ABC transporter substrate-binding protein</fullName>
    </submittedName>
</protein>
<dbReference type="Proteomes" id="UP000664601">
    <property type="component" value="Unassembled WGS sequence"/>
</dbReference>
<dbReference type="Pfam" id="PF01497">
    <property type="entry name" value="Peripla_BP_2"/>
    <property type="match status" value="1"/>
</dbReference>
<dbReference type="PROSITE" id="PS50983">
    <property type="entry name" value="FE_B12_PBP"/>
    <property type="match status" value="1"/>
</dbReference>
<evidence type="ECO:0000256" key="1">
    <source>
        <dbReference type="ARBA" id="ARBA00008814"/>
    </source>
</evidence>
<gene>
    <name evidence="4" type="ORF">JZO70_00235</name>
</gene>
<organism evidence="4 5">
    <name type="scientific">Candidatus Enterococcus moelleringii</name>
    <dbReference type="NCBI Taxonomy" id="2815325"/>
    <lineage>
        <taxon>Bacteria</taxon>
        <taxon>Bacillati</taxon>
        <taxon>Bacillota</taxon>
        <taxon>Bacilli</taxon>
        <taxon>Lactobacillales</taxon>
        <taxon>Enterococcaceae</taxon>
        <taxon>Enterococcus</taxon>
    </lineage>
</organism>
<feature type="chain" id="PRO_5046744391" evidence="2">
    <location>
        <begin position="23"/>
        <end position="311"/>
    </location>
</feature>
<feature type="domain" description="Fe/B12 periplasmic-binding" evidence="3">
    <location>
        <begin position="50"/>
        <end position="311"/>
    </location>
</feature>
<keyword evidence="5" id="KW-1185">Reference proteome</keyword>
<evidence type="ECO:0000259" key="3">
    <source>
        <dbReference type="PROSITE" id="PS50983"/>
    </source>
</evidence>
<dbReference type="PROSITE" id="PS51257">
    <property type="entry name" value="PROKAR_LIPOPROTEIN"/>
    <property type="match status" value="1"/>
</dbReference>
<dbReference type="PANTHER" id="PTHR30535:SF7">
    <property type="entry name" value="IRON(III) DICITRATE-BINDING PROTEIN"/>
    <property type="match status" value="1"/>
</dbReference>
<evidence type="ECO:0000313" key="4">
    <source>
        <dbReference type="EMBL" id="MBO1304570.1"/>
    </source>
</evidence>